<evidence type="ECO:0000256" key="1">
    <source>
        <dbReference type="SAM" id="SignalP"/>
    </source>
</evidence>
<dbReference type="PANTHER" id="PTHR32256">
    <property type="match status" value="1"/>
</dbReference>
<proteinExistence type="predicted"/>
<accession>A0ABS6E3U7</accession>
<organism evidence="3 4">
    <name type="scientific">Tissierella simiarum</name>
    <dbReference type="NCBI Taxonomy" id="2841534"/>
    <lineage>
        <taxon>Bacteria</taxon>
        <taxon>Bacillati</taxon>
        <taxon>Bacillota</taxon>
        <taxon>Tissierellia</taxon>
        <taxon>Tissierellales</taxon>
        <taxon>Tissierellaceae</taxon>
        <taxon>Tissierella</taxon>
    </lineage>
</organism>
<dbReference type="InterPro" id="IPR053369">
    <property type="entry name" value="SrfA-induced_signal"/>
</dbReference>
<dbReference type="Proteomes" id="UP000749471">
    <property type="component" value="Unassembled WGS sequence"/>
</dbReference>
<name>A0ABS6E3U7_9FIRM</name>
<feature type="domain" description="Prolow-density lipoprotein receptor-related protein 1-like beta-propeller" evidence="2">
    <location>
        <begin position="147"/>
        <end position="300"/>
    </location>
</feature>
<dbReference type="PANTHER" id="PTHR32256:SF17">
    <property type="entry name" value="EGF-LIKE DOMAIN-CONTAINING PROTEIN"/>
    <property type="match status" value="1"/>
</dbReference>
<evidence type="ECO:0000313" key="4">
    <source>
        <dbReference type="Proteomes" id="UP000749471"/>
    </source>
</evidence>
<feature type="signal peptide" evidence="1">
    <location>
        <begin position="1"/>
        <end position="27"/>
    </location>
</feature>
<gene>
    <name evidence="3" type="ORF">KQI42_02840</name>
</gene>
<evidence type="ECO:0000259" key="2">
    <source>
        <dbReference type="Pfam" id="PF16472"/>
    </source>
</evidence>
<sequence>MKKRFYSILTIFIATIMFLGSVSNIEAAATKKTTTNKPAPTTVGTTIGNSVNGSWVVKDGDSLYYISGESWDQTNIYKADANGKNPVKINKDDYHDISNLNVSKNIIYFAKYESNPDYDYSDDTKDPYINNLYSIGSNGTTLKKLIDNIGQYYISDTKIYFVNLKDSGKLYRANLDGTKIEKLIDDKIACFNITNDNIIYAVDEKKVDGPLFSPGIPVGSIYKTDKNGKNKSLITKDAANCINTVGNEIYYINYSDKSKVYKVPIKGGKNKKVLDFSVENINIDNRWIYFSNLSKGIDTYVGPNHNFLEKLPTLWKAKLDGTQAKELKAAYPRSINVLGNNIYYKEYFDSGTFNGETRMKMNLDGKGDTEF</sequence>
<reference evidence="3 4" key="1">
    <citation type="submission" date="2021-06" db="EMBL/GenBank/DDBJ databases">
        <authorList>
            <person name="Sun Q."/>
            <person name="Li D."/>
        </authorList>
    </citation>
    <scope>NUCLEOTIDE SEQUENCE [LARGE SCALE GENOMIC DNA]</scope>
    <source>
        <strain evidence="3 4">MSJ-40</strain>
    </source>
</reference>
<dbReference type="Pfam" id="PF16472">
    <property type="entry name" value="DUF5050"/>
    <property type="match status" value="1"/>
</dbReference>
<comment type="caution">
    <text evidence="3">The sequence shown here is derived from an EMBL/GenBank/DDBJ whole genome shotgun (WGS) entry which is preliminary data.</text>
</comment>
<feature type="chain" id="PRO_5045486940" evidence="1">
    <location>
        <begin position="28"/>
        <end position="371"/>
    </location>
</feature>
<keyword evidence="4" id="KW-1185">Reference proteome</keyword>
<dbReference type="EMBL" id="JAHLPM010000002">
    <property type="protein sequence ID" value="MBU5436928.1"/>
    <property type="molecule type" value="Genomic_DNA"/>
</dbReference>
<keyword evidence="1" id="KW-0732">Signal</keyword>
<protein>
    <submittedName>
        <fullName evidence="3">DUF5050 domain-containing protein</fullName>
    </submittedName>
</protein>
<dbReference type="RefSeq" id="WP_216516543.1">
    <property type="nucleotide sequence ID" value="NZ_JAHLPM010000002.1"/>
</dbReference>
<dbReference type="InterPro" id="IPR032485">
    <property type="entry name" value="LRP1-like_beta_prop"/>
</dbReference>
<evidence type="ECO:0000313" key="3">
    <source>
        <dbReference type="EMBL" id="MBU5436928.1"/>
    </source>
</evidence>